<dbReference type="RefSeq" id="WP_126620776.1">
    <property type="nucleotide sequence ID" value="NZ_JBHUCY010000086.1"/>
</dbReference>
<dbReference type="Proteomes" id="UP000277007">
    <property type="component" value="Unassembled WGS sequence"/>
</dbReference>
<name>A0A3S0JZU2_9PROT</name>
<sequence>MAEAERMIEQRNVQMCVYCGVEAGTTRDHVPPKSIFPPGDRKDLVTVPACEKCNGGASSLDEEFKAMLNLKAGSEHPASRSLWDGSTLRGIKRNRRFLSTLRSRMLTAHLEFPNGEVTKNQRLINWGGESHDRTVERIARGLHFHDIGAQIGRLAIEEGCG</sequence>
<evidence type="ECO:0000313" key="2">
    <source>
        <dbReference type="Proteomes" id="UP000277007"/>
    </source>
</evidence>
<gene>
    <name evidence="1" type="ORF">EJ903_26020</name>
</gene>
<accession>A0A3S0JZU2</accession>
<reference evidence="1 2" key="1">
    <citation type="submission" date="2018-12" db="EMBL/GenBank/DDBJ databases">
        <authorList>
            <person name="Yang Y."/>
        </authorList>
    </citation>
    <scope>NUCLEOTIDE SEQUENCE [LARGE SCALE GENOMIC DNA]</scope>
    <source>
        <strain evidence="1 2">L-25-5w-1</strain>
    </source>
</reference>
<organism evidence="1 2">
    <name type="scientific">Azospirillum griseum</name>
    <dbReference type="NCBI Taxonomy" id="2496639"/>
    <lineage>
        <taxon>Bacteria</taxon>
        <taxon>Pseudomonadati</taxon>
        <taxon>Pseudomonadota</taxon>
        <taxon>Alphaproteobacteria</taxon>
        <taxon>Rhodospirillales</taxon>
        <taxon>Azospirillaceae</taxon>
        <taxon>Azospirillum</taxon>
    </lineage>
</organism>
<dbReference type="OrthoDB" id="7846512at2"/>
<comment type="caution">
    <text evidence="1">The sequence shown here is derived from an EMBL/GenBank/DDBJ whole genome shotgun (WGS) entry which is preliminary data.</text>
</comment>
<proteinExistence type="predicted"/>
<evidence type="ECO:0008006" key="3">
    <source>
        <dbReference type="Google" id="ProtNLM"/>
    </source>
</evidence>
<dbReference type="EMBL" id="RXMA01000074">
    <property type="protein sequence ID" value="RTR11617.1"/>
    <property type="molecule type" value="Genomic_DNA"/>
</dbReference>
<keyword evidence="2" id="KW-1185">Reference proteome</keyword>
<dbReference type="Gene3D" id="1.10.30.50">
    <property type="match status" value="1"/>
</dbReference>
<dbReference type="AlphaFoldDB" id="A0A3S0JZU2"/>
<evidence type="ECO:0000313" key="1">
    <source>
        <dbReference type="EMBL" id="RTR11617.1"/>
    </source>
</evidence>
<protein>
    <recommendedName>
        <fullName evidence="3">HNH endonuclease</fullName>
    </recommendedName>
</protein>